<dbReference type="VEuPathDB" id="CryptoDB:Vbra_10060"/>
<keyword evidence="1" id="KW-0547">Nucleotide-binding</keyword>
<organism evidence="4 5">
    <name type="scientific">Vitrella brassicaformis (strain CCMP3155)</name>
    <dbReference type="NCBI Taxonomy" id="1169540"/>
    <lineage>
        <taxon>Eukaryota</taxon>
        <taxon>Sar</taxon>
        <taxon>Alveolata</taxon>
        <taxon>Colpodellida</taxon>
        <taxon>Vitrellaceae</taxon>
        <taxon>Vitrella</taxon>
    </lineage>
</organism>
<dbReference type="GO" id="GO:0005524">
    <property type="term" value="F:ATP binding"/>
    <property type="evidence" value="ECO:0007669"/>
    <property type="project" value="UniProtKB-UniRule"/>
</dbReference>
<evidence type="ECO:0000256" key="1">
    <source>
        <dbReference type="PROSITE-ProRule" id="PRU10141"/>
    </source>
</evidence>
<feature type="compositionally biased region" description="Polar residues" evidence="2">
    <location>
        <begin position="324"/>
        <end position="341"/>
    </location>
</feature>
<feature type="compositionally biased region" description="Low complexity" evidence="2">
    <location>
        <begin position="287"/>
        <end position="323"/>
    </location>
</feature>
<dbReference type="OrthoDB" id="601334at2759"/>
<dbReference type="PROSITE" id="PS50011">
    <property type="entry name" value="PROTEIN_KINASE_DOM"/>
    <property type="match status" value="1"/>
</dbReference>
<protein>
    <recommendedName>
        <fullName evidence="3">Protein kinase domain-containing protein</fullName>
    </recommendedName>
</protein>
<dbReference type="InterPro" id="IPR017441">
    <property type="entry name" value="Protein_kinase_ATP_BS"/>
</dbReference>
<dbReference type="PROSITE" id="PS00107">
    <property type="entry name" value="PROTEIN_KINASE_ATP"/>
    <property type="match status" value="1"/>
</dbReference>
<dbReference type="EMBL" id="CDMY01000705">
    <property type="protein sequence ID" value="CEM30732.1"/>
    <property type="molecule type" value="Genomic_DNA"/>
</dbReference>
<evidence type="ECO:0000256" key="2">
    <source>
        <dbReference type="SAM" id="MobiDB-lite"/>
    </source>
</evidence>
<dbReference type="SUPFAM" id="SSF56112">
    <property type="entry name" value="Protein kinase-like (PK-like)"/>
    <property type="match status" value="1"/>
</dbReference>
<dbReference type="AlphaFoldDB" id="A0A0G4GL17"/>
<dbReference type="InterPro" id="IPR036770">
    <property type="entry name" value="Ankyrin_rpt-contain_sf"/>
</dbReference>
<dbReference type="PANTHER" id="PTHR44329">
    <property type="entry name" value="SERINE/THREONINE-PROTEIN KINASE TNNI3K-RELATED"/>
    <property type="match status" value="1"/>
</dbReference>
<gene>
    <name evidence="4" type="ORF">Vbra_10060</name>
</gene>
<keyword evidence="5" id="KW-1185">Reference proteome</keyword>
<feature type="compositionally biased region" description="Polar residues" evidence="2">
    <location>
        <begin position="254"/>
        <end position="266"/>
    </location>
</feature>
<feature type="domain" description="Protein kinase" evidence="3">
    <location>
        <begin position="18"/>
        <end position="253"/>
    </location>
</feature>
<proteinExistence type="predicted"/>
<keyword evidence="1" id="KW-0067">ATP-binding</keyword>
<dbReference type="InterPro" id="IPR051681">
    <property type="entry name" value="Ser/Thr_Kinases-Pseudokinases"/>
</dbReference>
<evidence type="ECO:0000259" key="3">
    <source>
        <dbReference type="PROSITE" id="PS50011"/>
    </source>
</evidence>
<dbReference type="InParanoid" id="A0A0G4GL17"/>
<dbReference type="Gene3D" id="1.10.510.10">
    <property type="entry name" value="Transferase(Phosphotransferase) domain 1"/>
    <property type="match status" value="1"/>
</dbReference>
<sequence length="433" mass="46576">MAASKVPRLVIYAKDLTFSEDDKLGRGGFGVVYRGVFRGRPVAVKIAHPSEELDMHEQFIEVLREVEPMQHLRHPNIVEFLGVCAADKKHGLMIVTELCEGGSLAAYLATNRPLKPEVRDRLIREICEGVQYLHDHGIAHLDLNPANILLTEGLVAKISDFGMTRNTQRTTSSFAGGGTYNFMSPEGLDPEKRGPPFEGQSPAAIITAVVVRKQIPAIPASLPANVKNAIKSSFAYKAANRPTAKQVLDKLGISPSSGSQSGTAADSQAPPRFRWGFFRGAGERVKGSASSPGVSAVGHSSGVHMSTASTTTGTTSSVVKKTSQPLSQHIASPAQQPSAKTPPSAPQPQIKHSDIWKAVDAGDLPAVRSLIARDGKNILDKRDESNSDKKTPFLLTAKRGHVGIMKVMYESKPDVLQQTDEVPTQTNHPLCCC</sequence>
<dbReference type="PhylomeDB" id="A0A0G4GL17"/>
<dbReference type="Proteomes" id="UP000041254">
    <property type="component" value="Unassembled WGS sequence"/>
</dbReference>
<accession>A0A0G4GL17</accession>
<dbReference type="STRING" id="1169540.A0A0G4GL17"/>
<dbReference type="InterPro" id="IPR011009">
    <property type="entry name" value="Kinase-like_dom_sf"/>
</dbReference>
<dbReference type="InterPro" id="IPR000719">
    <property type="entry name" value="Prot_kinase_dom"/>
</dbReference>
<evidence type="ECO:0000313" key="5">
    <source>
        <dbReference type="Proteomes" id="UP000041254"/>
    </source>
</evidence>
<evidence type="ECO:0000313" key="4">
    <source>
        <dbReference type="EMBL" id="CEM30732.1"/>
    </source>
</evidence>
<name>A0A0G4GL17_VITBC</name>
<feature type="region of interest" description="Disordered" evidence="2">
    <location>
        <begin position="251"/>
        <end position="350"/>
    </location>
</feature>
<dbReference type="Pfam" id="PF00069">
    <property type="entry name" value="Pkinase"/>
    <property type="match status" value="1"/>
</dbReference>
<dbReference type="GO" id="GO:0004674">
    <property type="term" value="F:protein serine/threonine kinase activity"/>
    <property type="evidence" value="ECO:0007669"/>
    <property type="project" value="TreeGrafter"/>
</dbReference>
<feature type="binding site" evidence="1">
    <location>
        <position position="45"/>
    </location>
    <ligand>
        <name>ATP</name>
        <dbReference type="ChEBI" id="CHEBI:30616"/>
    </ligand>
</feature>
<dbReference type="Gene3D" id="1.25.40.20">
    <property type="entry name" value="Ankyrin repeat-containing domain"/>
    <property type="match status" value="1"/>
</dbReference>
<dbReference type="PANTHER" id="PTHR44329:SF261">
    <property type="entry name" value="ZINC FINGER CONTAINING PROTEIN KINASE-RELATED"/>
    <property type="match status" value="1"/>
</dbReference>
<reference evidence="4 5" key="1">
    <citation type="submission" date="2014-11" db="EMBL/GenBank/DDBJ databases">
        <authorList>
            <person name="Zhu J."/>
            <person name="Qi W."/>
            <person name="Song R."/>
        </authorList>
    </citation>
    <scope>NUCLEOTIDE SEQUENCE [LARGE SCALE GENOMIC DNA]</scope>
</reference>